<reference evidence="1 2" key="1">
    <citation type="submission" date="2019-02" db="EMBL/GenBank/DDBJ databases">
        <title>Deep-cultivation of Planctomycetes and their phenomic and genomic characterization uncovers novel biology.</title>
        <authorList>
            <person name="Wiegand S."/>
            <person name="Jogler M."/>
            <person name="Boedeker C."/>
            <person name="Pinto D."/>
            <person name="Vollmers J."/>
            <person name="Rivas-Marin E."/>
            <person name="Kohn T."/>
            <person name="Peeters S.H."/>
            <person name="Heuer A."/>
            <person name="Rast P."/>
            <person name="Oberbeckmann S."/>
            <person name="Bunk B."/>
            <person name="Jeske O."/>
            <person name="Meyerdierks A."/>
            <person name="Storesund J.E."/>
            <person name="Kallscheuer N."/>
            <person name="Luecker S."/>
            <person name="Lage O.M."/>
            <person name="Pohl T."/>
            <person name="Merkel B.J."/>
            <person name="Hornburger P."/>
            <person name="Mueller R.-W."/>
            <person name="Bruemmer F."/>
            <person name="Labrenz M."/>
            <person name="Spormann A.M."/>
            <person name="Op Den Camp H."/>
            <person name="Overmann J."/>
            <person name="Amann R."/>
            <person name="Jetten M.S.M."/>
            <person name="Mascher T."/>
            <person name="Medema M.H."/>
            <person name="Devos D.P."/>
            <person name="Kaster A.-K."/>
            <person name="Ovreas L."/>
            <person name="Rohde M."/>
            <person name="Galperin M.Y."/>
            <person name="Jogler C."/>
        </authorList>
    </citation>
    <scope>NUCLEOTIDE SEQUENCE [LARGE SCALE GENOMIC DNA]</scope>
    <source>
        <strain evidence="1 2">CA13</strain>
    </source>
</reference>
<dbReference type="EMBL" id="SJPJ01000001">
    <property type="protein sequence ID" value="TWT84123.1"/>
    <property type="molecule type" value="Genomic_DNA"/>
</dbReference>
<sequence length="84" mass="9603">MFWKRDCTKTVVRHNCEKSPRTECSWQRFCAGHVMPQLTKKRMVLKTILSNVCCLASAVTLTVQFKAEGSTDHDNILILVATFE</sequence>
<gene>
    <name evidence="1" type="ORF">CA13_55990</name>
</gene>
<accession>A0A5C5ZC33</accession>
<evidence type="ECO:0000313" key="2">
    <source>
        <dbReference type="Proteomes" id="UP000315010"/>
    </source>
</evidence>
<comment type="caution">
    <text evidence="1">The sequence shown here is derived from an EMBL/GenBank/DDBJ whole genome shotgun (WGS) entry which is preliminary data.</text>
</comment>
<organism evidence="1 2">
    <name type="scientific">Novipirellula herctigrandis</name>
    <dbReference type="NCBI Taxonomy" id="2527986"/>
    <lineage>
        <taxon>Bacteria</taxon>
        <taxon>Pseudomonadati</taxon>
        <taxon>Planctomycetota</taxon>
        <taxon>Planctomycetia</taxon>
        <taxon>Pirellulales</taxon>
        <taxon>Pirellulaceae</taxon>
        <taxon>Novipirellula</taxon>
    </lineage>
</organism>
<dbReference type="AlphaFoldDB" id="A0A5C5ZC33"/>
<dbReference type="Proteomes" id="UP000315010">
    <property type="component" value="Unassembled WGS sequence"/>
</dbReference>
<evidence type="ECO:0000313" key="1">
    <source>
        <dbReference type="EMBL" id="TWT84123.1"/>
    </source>
</evidence>
<keyword evidence="2" id="KW-1185">Reference proteome</keyword>
<proteinExistence type="predicted"/>
<name>A0A5C5ZC33_9BACT</name>
<protein>
    <submittedName>
        <fullName evidence="1">Uncharacterized protein</fullName>
    </submittedName>
</protein>